<organism evidence="2">
    <name type="scientific">Salvia splendens</name>
    <name type="common">Scarlet sage</name>
    <dbReference type="NCBI Taxonomy" id="180675"/>
    <lineage>
        <taxon>Eukaryota</taxon>
        <taxon>Viridiplantae</taxon>
        <taxon>Streptophyta</taxon>
        <taxon>Embryophyta</taxon>
        <taxon>Tracheophyta</taxon>
        <taxon>Spermatophyta</taxon>
        <taxon>Magnoliopsida</taxon>
        <taxon>eudicotyledons</taxon>
        <taxon>Gunneridae</taxon>
        <taxon>Pentapetalae</taxon>
        <taxon>asterids</taxon>
        <taxon>lamiids</taxon>
        <taxon>Lamiales</taxon>
        <taxon>Lamiaceae</taxon>
        <taxon>Nepetoideae</taxon>
        <taxon>Mentheae</taxon>
        <taxon>Salviinae</taxon>
        <taxon>Salvia</taxon>
        <taxon>Salvia subgen. Calosphace</taxon>
        <taxon>core Calosphace</taxon>
    </lineage>
</organism>
<dbReference type="EMBL" id="PNBA02000002">
    <property type="protein sequence ID" value="KAG6431852.1"/>
    <property type="molecule type" value="Genomic_DNA"/>
</dbReference>
<protein>
    <submittedName>
        <fullName evidence="2">Uncharacterized protein</fullName>
    </submittedName>
</protein>
<reference evidence="2" key="1">
    <citation type="submission" date="2018-01" db="EMBL/GenBank/DDBJ databases">
        <authorList>
            <person name="Mao J.F."/>
        </authorList>
    </citation>
    <scope>NUCLEOTIDE SEQUENCE</scope>
    <source>
        <strain evidence="2">Huo1</strain>
        <tissue evidence="2">Leaf</tissue>
    </source>
</reference>
<keyword evidence="3" id="KW-1185">Reference proteome</keyword>
<dbReference type="Gene3D" id="2.30.240.10">
    <property type="entry name" value="At5g01610-like"/>
    <property type="match status" value="1"/>
</dbReference>
<dbReference type="PANTHER" id="PTHR31676:SF156">
    <property type="entry name" value="F22D16.19 PROTEIN"/>
    <property type="match status" value="1"/>
</dbReference>
<sequence length="193" mass="21702">MQSKVQITAVVLSCLLFLSDGVPTAYEAIQAYGFPIGIVPIGVTHYDLDETTGKFNAYMNASCSFSLEGSYQLKYSSVISGFIRQNKLTDLSGVKVKVLFIWLSIVEVRRNADKLELPLLILGLIISLYARKVAVDWIAMLWILFLRFKPSHSHSVNELGLLFQTKHSFAEFARCCKDAEWGSKTPVNVLYFH</sequence>
<keyword evidence="1" id="KW-0732">Signal</keyword>
<feature type="chain" id="PRO_5036485030" evidence="1">
    <location>
        <begin position="22"/>
        <end position="193"/>
    </location>
</feature>
<dbReference type="AlphaFoldDB" id="A0A8X9A6S6"/>
<evidence type="ECO:0000313" key="3">
    <source>
        <dbReference type="Proteomes" id="UP000298416"/>
    </source>
</evidence>
<dbReference type="Proteomes" id="UP000298416">
    <property type="component" value="Unassembled WGS sequence"/>
</dbReference>
<dbReference type="Pfam" id="PF04398">
    <property type="entry name" value="DUF538"/>
    <property type="match status" value="1"/>
</dbReference>
<dbReference type="PANTHER" id="PTHR31676">
    <property type="entry name" value="T31J12.3 PROTEIN-RELATED"/>
    <property type="match status" value="1"/>
</dbReference>
<dbReference type="SUPFAM" id="SSF141562">
    <property type="entry name" value="At5g01610-like"/>
    <property type="match status" value="1"/>
</dbReference>
<feature type="signal peptide" evidence="1">
    <location>
        <begin position="1"/>
        <end position="21"/>
    </location>
</feature>
<dbReference type="InterPro" id="IPR007493">
    <property type="entry name" value="DUF538"/>
</dbReference>
<gene>
    <name evidence="2" type="ORF">SASPL_103420</name>
</gene>
<accession>A0A8X9A6S6</accession>
<dbReference type="InterPro" id="IPR036758">
    <property type="entry name" value="At5g01610-like"/>
</dbReference>
<evidence type="ECO:0000256" key="1">
    <source>
        <dbReference type="SAM" id="SignalP"/>
    </source>
</evidence>
<evidence type="ECO:0000313" key="2">
    <source>
        <dbReference type="EMBL" id="KAG6431852.1"/>
    </source>
</evidence>
<name>A0A8X9A6S6_SALSN</name>
<proteinExistence type="predicted"/>
<reference evidence="2" key="2">
    <citation type="submission" date="2020-08" db="EMBL/GenBank/DDBJ databases">
        <title>Plant Genome Project.</title>
        <authorList>
            <person name="Zhang R.-G."/>
        </authorList>
    </citation>
    <scope>NUCLEOTIDE SEQUENCE</scope>
    <source>
        <strain evidence="2">Huo1</strain>
        <tissue evidence="2">Leaf</tissue>
    </source>
</reference>
<comment type="caution">
    <text evidence="2">The sequence shown here is derived from an EMBL/GenBank/DDBJ whole genome shotgun (WGS) entry which is preliminary data.</text>
</comment>